<evidence type="ECO:0000256" key="1">
    <source>
        <dbReference type="SAM" id="MobiDB-lite"/>
    </source>
</evidence>
<organism evidence="2 3">
    <name type="scientific">Marchantia polymorpha subsp. ruderalis</name>
    <dbReference type="NCBI Taxonomy" id="1480154"/>
    <lineage>
        <taxon>Eukaryota</taxon>
        <taxon>Viridiplantae</taxon>
        <taxon>Streptophyta</taxon>
        <taxon>Embryophyta</taxon>
        <taxon>Marchantiophyta</taxon>
        <taxon>Marchantiopsida</taxon>
        <taxon>Marchantiidae</taxon>
        <taxon>Marchantiales</taxon>
        <taxon>Marchantiaceae</taxon>
        <taxon>Marchantia</taxon>
    </lineage>
</organism>
<proteinExistence type="predicted"/>
<protein>
    <submittedName>
        <fullName evidence="2">Uncharacterized protein</fullName>
    </submittedName>
</protein>
<dbReference type="AlphaFoldDB" id="A0A176VG65"/>
<dbReference type="EMBL" id="LVLJ01003850">
    <property type="protein sequence ID" value="OAE19443.1"/>
    <property type="molecule type" value="Genomic_DNA"/>
</dbReference>
<feature type="compositionally biased region" description="Low complexity" evidence="1">
    <location>
        <begin position="110"/>
        <end position="121"/>
    </location>
</feature>
<gene>
    <name evidence="2" type="ORF">AXG93_1040s1070</name>
</gene>
<dbReference type="Proteomes" id="UP000077202">
    <property type="component" value="Unassembled WGS sequence"/>
</dbReference>
<evidence type="ECO:0000313" key="3">
    <source>
        <dbReference type="Proteomes" id="UP000077202"/>
    </source>
</evidence>
<sequence length="132" mass="14396">MSAPERAAHWPQPATPVKLLQADTGGQTYQHAKNLERHVVENTRQLSTRWSRRGERTVSQAFPKPASASDRGMNKHQQTGPAPDRRLRAIGVGKGPELQPQTRCALAEGSTTSRSAAAARSNKLSPAMEEAY</sequence>
<feature type="region of interest" description="Disordered" evidence="1">
    <location>
        <begin position="46"/>
        <end position="132"/>
    </location>
</feature>
<comment type="caution">
    <text evidence="2">The sequence shown here is derived from an EMBL/GenBank/DDBJ whole genome shotgun (WGS) entry which is preliminary data.</text>
</comment>
<accession>A0A176VG65</accession>
<evidence type="ECO:0000313" key="2">
    <source>
        <dbReference type="EMBL" id="OAE19443.1"/>
    </source>
</evidence>
<keyword evidence="3" id="KW-1185">Reference proteome</keyword>
<reference evidence="2" key="1">
    <citation type="submission" date="2016-03" db="EMBL/GenBank/DDBJ databases">
        <title>Mechanisms controlling the formation of the plant cell surface in tip-growing cells are functionally conserved among land plants.</title>
        <authorList>
            <person name="Honkanen S."/>
            <person name="Jones V.A."/>
            <person name="Morieri G."/>
            <person name="Champion C."/>
            <person name="Hetherington A.J."/>
            <person name="Kelly S."/>
            <person name="Saint-Marcoux D."/>
            <person name="Proust H."/>
            <person name="Prescott H."/>
            <person name="Dolan L."/>
        </authorList>
    </citation>
    <scope>NUCLEOTIDE SEQUENCE [LARGE SCALE GENOMIC DNA]</scope>
    <source>
        <tissue evidence="2">Whole gametophyte</tissue>
    </source>
</reference>
<name>A0A176VG65_MARPO</name>